<dbReference type="EMBL" id="KN832000">
    <property type="protein sequence ID" value="KIN99930.1"/>
    <property type="molecule type" value="Genomic_DNA"/>
</dbReference>
<dbReference type="AlphaFoldDB" id="A0A0C3NX81"/>
<dbReference type="Proteomes" id="UP000054217">
    <property type="component" value="Unassembled WGS sequence"/>
</dbReference>
<feature type="region of interest" description="Disordered" evidence="1">
    <location>
        <begin position="43"/>
        <end position="70"/>
    </location>
</feature>
<accession>A0A0C3NX81</accession>
<gene>
    <name evidence="2" type="ORF">M404DRAFT_774963</name>
</gene>
<evidence type="ECO:0000313" key="3">
    <source>
        <dbReference type="Proteomes" id="UP000054217"/>
    </source>
</evidence>
<reference evidence="2 3" key="1">
    <citation type="submission" date="2014-04" db="EMBL/GenBank/DDBJ databases">
        <authorList>
            <consortium name="DOE Joint Genome Institute"/>
            <person name="Kuo A."/>
            <person name="Kohler A."/>
            <person name="Costa M.D."/>
            <person name="Nagy L.G."/>
            <person name="Floudas D."/>
            <person name="Copeland A."/>
            <person name="Barry K.W."/>
            <person name="Cichocki N."/>
            <person name="Veneault-Fourrey C."/>
            <person name="LaButti K."/>
            <person name="Lindquist E.A."/>
            <person name="Lipzen A."/>
            <person name="Lundell T."/>
            <person name="Morin E."/>
            <person name="Murat C."/>
            <person name="Sun H."/>
            <person name="Tunlid A."/>
            <person name="Henrissat B."/>
            <person name="Grigoriev I.V."/>
            <person name="Hibbett D.S."/>
            <person name="Martin F."/>
            <person name="Nordberg H.P."/>
            <person name="Cantor M.N."/>
            <person name="Hua S.X."/>
        </authorList>
    </citation>
    <scope>NUCLEOTIDE SEQUENCE [LARGE SCALE GENOMIC DNA]</scope>
    <source>
        <strain evidence="2 3">Marx 270</strain>
    </source>
</reference>
<dbReference type="InParanoid" id="A0A0C3NX81"/>
<sequence length="119" mass="13937">MARHSKEHRRLLDFGKPPGAAPSRLTTHLRFPQRVLPLTLKHRAVHPREGLPRSSASSIKRSKASRPLQRKGLIQIPMEVLWGKWNNRWCLELRTPKGRPTRHSQNPHRLQLDERSMLR</sequence>
<evidence type="ECO:0000256" key="1">
    <source>
        <dbReference type="SAM" id="MobiDB-lite"/>
    </source>
</evidence>
<dbReference type="HOGENOM" id="CLU_2062443_0_0_1"/>
<feature type="region of interest" description="Disordered" evidence="1">
    <location>
        <begin position="95"/>
        <end position="119"/>
    </location>
</feature>
<name>A0A0C3NX81_PISTI</name>
<proteinExistence type="predicted"/>
<keyword evidence="3" id="KW-1185">Reference proteome</keyword>
<protein>
    <submittedName>
        <fullName evidence="2">Uncharacterized protein</fullName>
    </submittedName>
</protein>
<feature type="compositionally biased region" description="Basic residues" evidence="1">
    <location>
        <begin position="96"/>
        <end position="106"/>
    </location>
</feature>
<organism evidence="2 3">
    <name type="scientific">Pisolithus tinctorius Marx 270</name>
    <dbReference type="NCBI Taxonomy" id="870435"/>
    <lineage>
        <taxon>Eukaryota</taxon>
        <taxon>Fungi</taxon>
        <taxon>Dikarya</taxon>
        <taxon>Basidiomycota</taxon>
        <taxon>Agaricomycotina</taxon>
        <taxon>Agaricomycetes</taxon>
        <taxon>Agaricomycetidae</taxon>
        <taxon>Boletales</taxon>
        <taxon>Sclerodermatineae</taxon>
        <taxon>Pisolithaceae</taxon>
        <taxon>Pisolithus</taxon>
    </lineage>
</organism>
<evidence type="ECO:0000313" key="2">
    <source>
        <dbReference type="EMBL" id="KIN99930.1"/>
    </source>
</evidence>
<reference evidence="3" key="2">
    <citation type="submission" date="2015-01" db="EMBL/GenBank/DDBJ databases">
        <title>Evolutionary Origins and Diversification of the Mycorrhizal Mutualists.</title>
        <authorList>
            <consortium name="DOE Joint Genome Institute"/>
            <consortium name="Mycorrhizal Genomics Consortium"/>
            <person name="Kohler A."/>
            <person name="Kuo A."/>
            <person name="Nagy L.G."/>
            <person name="Floudas D."/>
            <person name="Copeland A."/>
            <person name="Barry K.W."/>
            <person name="Cichocki N."/>
            <person name="Veneault-Fourrey C."/>
            <person name="LaButti K."/>
            <person name="Lindquist E.A."/>
            <person name="Lipzen A."/>
            <person name="Lundell T."/>
            <person name="Morin E."/>
            <person name="Murat C."/>
            <person name="Riley R."/>
            <person name="Ohm R."/>
            <person name="Sun H."/>
            <person name="Tunlid A."/>
            <person name="Henrissat B."/>
            <person name="Grigoriev I.V."/>
            <person name="Hibbett D.S."/>
            <person name="Martin F."/>
        </authorList>
    </citation>
    <scope>NUCLEOTIDE SEQUENCE [LARGE SCALE GENOMIC DNA]</scope>
    <source>
        <strain evidence="3">Marx 270</strain>
    </source>
</reference>
<feature type="region of interest" description="Disordered" evidence="1">
    <location>
        <begin position="1"/>
        <end position="24"/>
    </location>
</feature>
<feature type="compositionally biased region" description="Basic and acidic residues" evidence="1">
    <location>
        <begin position="110"/>
        <end position="119"/>
    </location>
</feature>